<keyword evidence="2" id="KW-0732">Signal</keyword>
<feature type="non-terminal residue" evidence="3">
    <location>
        <position position="261"/>
    </location>
</feature>
<comment type="similarity">
    <text evidence="1">Belongs to the protein disulfide isomerase family.</text>
</comment>
<protein>
    <submittedName>
        <fullName evidence="3">Uncharacterized protein</fullName>
    </submittedName>
</protein>
<dbReference type="GO" id="GO:0034976">
    <property type="term" value="P:response to endoplasmic reticulum stress"/>
    <property type="evidence" value="ECO:0007669"/>
    <property type="project" value="TreeGrafter"/>
</dbReference>
<dbReference type="PANTHER" id="PTHR18929:SF240">
    <property type="entry name" value="PROTEIN DISULFIDE-ISOMERASE"/>
    <property type="match status" value="1"/>
</dbReference>
<dbReference type="GO" id="GO:0003756">
    <property type="term" value="F:protein disulfide isomerase activity"/>
    <property type="evidence" value="ECO:0007669"/>
    <property type="project" value="TreeGrafter"/>
</dbReference>
<gene>
    <name evidence="3" type="ORF">PMAYCL1PPCAC_14141</name>
</gene>
<dbReference type="CDD" id="cd02981">
    <property type="entry name" value="PDI_b_family"/>
    <property type="match status" value="1"/>
</dbReference>
<dbReference type="GO" id="GO:0005783">
    <property type="term" value="C:endoplasmic reticulum"/>
    <property type="evidence" value="ECO:0007669"/>
    <property type="project" value="TreeGrafter"/>
</dbReference>
<organism evidence="3 4">
    <name type="scientific">Pristionchus mayeri</name>
    <dbReference type="NCBI Taxonomy" id="1317129"/>
    <lineage>
        <taxon>Eukaryota</taxon>
        <taxon>Metazoa</taxon>
        <taxon>Ecdysozoa</taxon>
        <taxon>Nematoda</taxon>
        <taxon>Chromadorea</taxon>
        <taxon>Rhabditida</taxon>
        <taxon>Rhabditina</taxon>
        <taxon>Diplogasteromorpha</taxon>
        <taxon>Diplogasteroidea</taxon>
        <taxon>Neodiplogasteridae</taxon>
        <taxon>Pristionchus</taxon>
    </lineage>
</organism>
<dbReference type="Proteomes" id="UP001328107">
    <property type="component" value="Unassembled WGS sequence"/>
</dbReference>
<keyword evidence="4" id="KW-1185">Reference proteome</keyword>
<dbReference type="InterPro" id="IPR036249">
    <property type="entry name" value="Thioredoxin-like_sf"/>
</dbReference>
<dbReference type="EMBL" id="BTRK01000003">
    <property type="protein sequence ID" value="GMR43946.1"/>
    <property type="molecule type" value="Genomic_DNA"/>
</dbReference>
<evidence type="ECO:0000256" key="1">
    <source>
        <dbReference type="ARBA" id="ARBA00006347"/>
    </source>
</evidence>
<reference evidence="4" key="1">
    <citation type="submission" date="2022-10" db="EMBL/GenBank/DDBJ databases">
        <title>Genome assembly of Pristionchus species.</title>
        <authorList>
            <person name="Yoshida K."/>
            <person name="Sommer R.J."/>
        </authorList>
    </citation>
    <scope>NUCLEOTIDE SEQUENCE [LARGE SCALE GENOMIC DNA]</scope>
    <source>
        <strain evidence="4">RS5460</strain>
    </source>
</reference>
<dbReference type="AlphaFoldDB" id="A0AAN4ZRU4"/>
<dbReference type="PANTHER" id="PTHR18929">
    <property type="entry name" value="PROTEIN DISULFIDE ISOMERASE"/>
    <property type="match status" value="1"/>
</dbReference>
<evidence type="ECO:0000313" key="4">
    <source>
        <dbReference type="Proteomes" id="UP001328107"/>
    </source>
</evidence>
<evidence type="ECO:0000256" key="2">
    <source>
        <dbReference type="SAM" id="SignalP"/>
    </source>
</evidence>
<proteinExistence type="inferred from homology"/>
<sequence length="261" mass="29432">MRRPSLLSSSSFLLLSVLVSFSRADLMEIENVEELRKLATNHVCYVVGYFKNLDTEGAGLYREAVTDIYFGRAFARAACGTIATAISSDDGVRKELGIDGDKGIVLISEGGRAVFPFDDYVDPIKRWIEKSPVPLISEFSEYLIPSIFQGEPTNYLLLLASKNSEDFPVLKEAFAEAAKQLRLKTRFVLVNTDDKYNADYMRSFVGYKTGQEPAVYAIIDREHGWEKFMPDFAEITAENILAYNDRLNAGKLKRYLKSEEV</sequence>
<name>A0AAN4ZRU4_9BILA</name>
<dbReference type="Gene3D" id="3.40.30.10">
    <property type="entry name" value="Glutaredoxin"/>
    <property type="match status" value="2"/>
</dbReference>
<feature type="signal peptide" evidence="2">
    <location>
        <begin position="1"/>
        <end position="24"/>
    </location>
</feature>
<evidence type="ECO:0000313" key="3">
    <source>
        <dbReference type="EMBL" id="GMR43946.1"/>
    </source>
</evidence>
<dbReference type="GO" id="GO:0006457">
    <property type="term" value="P:protein folding"/>
    <property type="evidence" value="ECO:0007669"/>
    <property type="project" value="TreeGrafter"/>
</dbReference>
<dbReference type="SUPFAM" id="SSF52833">
    <property type="entry name" value="Thioredoxin-like"/>
    <property type="match status" value="2"/>
</dbReference>
<accession>A0AAN4ZRU4</accession>
<dbReference type="Pfam" id="PF13848">
    <property type="entry name" value="Thioredoxin_6"/>
    <property type="match status" value="1"/>
</dbReference>
<feature type="chain" id="PRO_5042947162" evidence="2">
    <location>
        <begin position="25"/>
        <end position="261"/>
    </location>
</feature>
<comment type="caution">
    <text evidence="3">The sequence shown here is derived from an EMBL/GenBank/DDBJ whole genome shotgun (WGS) entry which is preliminary data.</text>
</comment>